<reference evidence="3" key="1">
    <citation type="submission" date="2013-09" db="EMBL/GenBank/DDBJ databases">
        <title>Corchorus olitorius genome sequencing.</title>
        <authorList>
            <person name="Alam M."/>
            <person name="Haque M.S."/>
            <person name="Islam M.S."/>
            <person name="Emdad E.M."/>
            <person name="Islam M.M."/>
            <person name="Ahmed B."/>
            <person name="Halim A."/>
            <person name="Hossen Q.M.M."/>
            <person name="Hossain M.Z."/>
            <person name="Ahmed R."/>
            <person name="Khan M.M."/>
            <person name="Islam R."/>
            <person name="Rashid M.M."/>
            <person name="Khan S.A."/>
            <person name="Rahman M.S."/>
            <person name="Alam M."/>
            <person name="Yahiya A.S."/>
            <person name="Khan M.S."/>
            <person name="Azam M.S."/>
            <person name="Haque T."/>
            <person name="Lashkar M.Z.H."/>
            <person name="Akhand A.I."/>
            <person name="Morshed G."/>
            <person name="Roy S."/>
            <person name="Uddin K.S."/>
            <person name="Rabeya T."/>
            <person name="Hossain A.S."/>
            <person name="Chowdhury A."/>
            <person name="Snigdha A.R."/>
            <person name="Mortoza M.S."/>
            <person name="Matin S.A."/>
            <person name="Hoque S.M.E."/>
            <person name="Islam M.K."/>
            <person name="Roy D.K."/>
            <person name="Haider R."/>
            <person name="Moosa M.M."/>
            <person name="Elias S.M."/>
            <person name="Hasan A.M."/>
            <person name="Jahan S."/>
            <person name="Shafiuddin M."/>
            <person name="Mahmood N."/>
            <person name="Shommy N.S."/>
        </authorList>
    </citation>
    <scope>NUCLEOTIDE SEQUENCE [LARGE SCALE GENOMIC DNA]</scope>
    <source>
        <strain evidence="3">cv. O-4</strain>
    </source>
</reference>
<sequence>MANPNCPMVLLPDSNEIEEKLQEKIDEQPEALPRQEEIEEPAVEQSAIKAHNEDRSSREEEVEEQFRNST</sequence>
<evidence type="ECO:0000313" key="2">
    <source>
        <dbReference type="EMBL" id="OMP08931.1"/>
    </source>
</evidence>
<protein>
    <submittedName>
        <fullName evidence="2">Uncharacterized protein</fullName>
    </submittedName>
</protein>
<keyword evidence="3" id="KW-1185">Reference proteome</keyword>
<dbReference type="EMBL" id="AWUE01012539">
    <property type="protein sequence ID" value="OMP08931.1"/>
    <property type="molecule type" value="Genomic_DNA"/>
</dbReference>
<evidence type="ECO:0000313" key="3">
    <source>
        <dbReference type="Proteomes" id="UP000187203"/>
    </source>
</evidence>
<comment type="caution">
    <text evidence="2">The sequence shown here is derived from an EMBL/GenBank/DDBJ whole genome shotgun (WGS) entry which is preliminary data.</text>
</comment>
<dbReference type="Proteomes" id="UP000187203">
    <property type="component" value="Unassembled WGS sequence"/>
</dbReference>
<evidence type="ECO:0000256" key="1">
    <source>
        <dbReference type="SAM" id="MobiDB-lite"/>
    </source>
</evidence>
<proteinExistence type="predicted"/>
<name>A0A1R3KPD2_9ROSI</name>
<feature type="compositionally biased region" description="Basic and acidic residues" evidence="1">
    <location>
        <begin position="50"/>
        <end position="59"/>
    </location>
</feature>
<feature type="region of interest" description="Disordered" evidence="1">
    <location>
        <begin position="28"/>
        <end position="70"/>
    </location>
</feature>
<organism evidence="2 3">
    <name type="scientific">Corchorus olitorius</name>
    <dbReference type="NCBI Taxonomy" id="93759"/>
    <lineage>
        <taxon>Eukaryota</taxon>
        <taxon>Viridiplantae</taxon>
        <taxon>Streptophyta</taxon>
        <taxon>Embryophyta</taxon>
        <taxon>Tracheophyta</taxon>
        <taxon>Spermatophyta</taxon>
        <taxon>Magnoliopsida</taxon>
        <taxon>eudicotyledons</taxon>
        <taxon>Gunneridae</taxon>
        <taxon>Pentapetalae</taxon>
        <taxon>rosids</taxon>
        <taxon>malvids</taxon>
        <taxon>Malvales</taxon>
        <taxon>Malvaceae</taxon>
        <taxon>Grewioideae</taxon>
        <taxon>Apeibeae</taxon>
        <taxon>Corchorus</taxon>
    </lineage>
</organism>
<gene>
    <name evidence="2" type="ORF">COLO4_05972</name>
</gene>
<dbReference type="AlphaFoldDB" id="A0A1R3KPD2"/>
<accession>A0A1R3KPD2</accession>